<name>A0A1X7EXK6_9PROT</name>
<dbReference type="STRING" id="286727.SAMN02982917_2108"/>
<proteinExistence type="predicted"/>
<dbReference type="EMBL" id="FXAK01000004">
    <property type="protein sequence ID" value="SMF42166.1"/>
    <property type="molecule type" value="Genomic_DNA"/>
</dbReference>
<feature type="domain" description="NAD-dependent epimerase/dehydratase" evidence="1">
    <location>
        <begin position="8"/>
        <end position="234"/>
    </location>
</feature>
<protein>
    <submittedName>
        <fullName evidence="2">UDP-glucose 4-epimerase</fullName>
    </submittedName>
</protein>
<dbReference type="InterPro" id="IPR036291">
    <property type="entry name" value="NAD(P)-bd_dom_sf"/>
</dbReference>
<dbReference type="SUPFAM" id="SSF51735">
    <property type="entry name" value="NAD(P)-binding Rossmann-fold domains"/>
    <property type="match status" value="1"/>
</dbReference>
<dbReference type="InterPro" id="IPR001509">
    <property type="entry name" value="Epimerase_deHydtase"/>
</dbReference>
<dbReference type="OrthoDB" id="9801785at2"/>
<evidence type="ECO:0000259" key="1">
    <source>
        <dbReference type="Pfam" id="PF01370"/>
    </source>
</evidence>
<dbReference type="InterPro" id="IPR050177">
    <property type="entry name" value="Lipid_A_modif_metabolic_enz"/>
</dbReference>
<gene>
    <name evidence="2" type="ORF">SAMN02982917_2108</name>
</gene>
<dbReference type="CDD" id="cd08946">
    <property type="entry name" value="SDR_e"/>
    <property type="match status" value="1"/>
</dbReference>
<dbReference type="Gene3D" id="3.40.50.720">
    <property type="entry name" value="NAD(P)-binding Rossmann-like Domain"/>
    <property type="match status" value="1"/>
</dbReference>
<dbReference type="PANTHER" id="PTHR43245:SF13">
    <property type="entry name" value="UDP-D-APIOSE_UDP-D-XYLOSE SYNTHASE 2"/>
    <property type="match status" value="1"/>
</dbReference>
<accession>A0A1X7EXK6</accession>
<sequence>MQSGIAWVTGVGGFLGTAVAEALVSRGWRVVAFGHRAASPSLAGLTTGTGCLADAVAGDITEGVVIDAVRRHGRPALVVHAAGGSHVGRAEQEPELDFRRTVQTTGELVHALGRAGLSDTHVVYPSSAALYGRQPAGPIPTDTPPAPVSQYGWHKLLAETVCRQGAERYGIRFSVIRFFSLYGAGLRKQLFWELGNRLLQGATRLELAGTGDETRDFLSVSDAVALILALHDRQCAGLSIVNGGSGTPTSIATAIATLQAALGTEVPVVFTGEVRSHDPRHQCAALPVLDWMPSTTLDRGLTAYATWLKGLAAGPSPAACLQVGG</sequence>
<reference evidence="2" key="1">
    <citation type="submission" date="2017-04" db="EMBL/GenBank/DDBJ databases">
        <authorList>
            <person name="Afonso C.L."/>
            <person name="Miller P.J."/>
            <person name="Scott M.A."/>
            <person name="Spackman E."/>
            <person name="Goraichik I."/>
            <person name="Dimitrov K.M."/>
            <person name="Suarez D.L."/>
            <person name="Swayne D.E."/>
        </authorList>
    </citation>
    <scope>NUCLEOTIDE SEQUENCE [LARGE SCALE GENOMIC DNA]</scope>
    <source>
        <strain evidence="2">A2P</strain>
    </source>
</reference>
<dbReference type="Proteomes" id="UP000192936">
    <property type="component" value="Unassembled WGS sequence"/>
</dbReference>
<dbReference type="RefSeq" id="WP_085084988.1">
    <property type="nucleotide sequence ID" value="NZ_FXAK01000004.1"/>
</dbReference>
<dbReference type="AlphaFoldDB" id="A0A1X7EXK6"/>
<dbReference type="PANTHER" id="PTHR43245">
    <property type="entry name" value="BIFUNCTIONAL POLYMYXIN RESISTANCE PROTEIN ARNA"/>
    <property type="match status" value="1"/>
</dbReference>
<organism evidence="2">
    <name type="scientific">Azospirillum oryzae</name>
    <dbReference type="NCBI Taxonomy" id="286727"/>
    <lineage>
        <taxon>Bacteria</taxon>
        <taxon>Pseudomonadati</taxon>
        <taxon>Pseudomonadota</taxon>
        <taxon>Alphaproteobacteria</taxon>
        <taxon>Rhodospirillales</taxon>
        <taxon>Azospirillaceae</taxon>
        <taxon>Azospirillum</taxon>
    </lineage>
</organism>
<evidence type="ECO:0000313" key="2">
    <source>
        <dbReference type="EMBL" id="SMF42166.1"/>
    </source>
</evidence>
<dbReference type="Pfam" id="PF01370">
    <property type="entry name" value="Epimerase"/>
    <property type="match status" value="1"/>
</dbReference>